<name>A0A2G9U1U9_TELCI</name>
<dbReference type="EMBL" id="KZ350633">
    <property type="protein sequence ID" value="PIO63682.1"/>
    <property type="molecule type" value="Genomic_DNA"/>
</dbReference>
<dbReference type="InterPro" id="IPR009976">
    <property type="entry name" value="Sec10-like"/>
</dbReference>
<evidence type="ECO:0000259" key="1">
    <source>
        <dbReference type="Pfam" id="PF07393"/>
    </source>
</evidence>
<dbReference type="InterPro" id="IPR048627">
    <property type="entry name" value="Sec10_HB"/>
</dbReference>
<evidence type="ECO:0000313" key="3">
    <source>
        <dbReference type="Proteomes" id="UP000230423"/>
    </source>
</evidence>
<proteinExistence type="predicted"/>
<dbReference type="Proteomes" id="UP000230423">
    <property type="component" value="Unassembled WGS sequence"/>
</dbReference>
<feature type="domain" description="Exocyst complex component Sec10-like alpha-helical bundle" evidence="1">
    <location>
        <begin position="26"/>
        <end position="84"/>
    </location>
</feature>
<dbReference type="PANTHER" id="PTHR12100">
    <property type="entry name" value="SEC10"/>
    <property type="match status" value="1"/>
</dbReference>
<dbReference type="GO" id="GO:0006887">
    <property type="term" value="P:exocytosis"/>
    <property type="evidence" value="ECO:0007669"/>
    <property type="project" value="TreeGrafter"/>
</dbReference>
<evidence type="ECO:0000313" key="2">
    <source>
        <dbReference type="EMBL" id="PIO63682.1"/>
    </source>
</evidence>
<dbReference type="AlphaFoldDB" id="A0A2G9U1U9"/>
<reference evidence="2 3" key="1">
    <citation type="submission" date="2015-09" db="EMBL/GenBank/DDBJ databases">
        <title>Draft genome of the parasitic nematode Teladorsagia circumcincta isolate WARC Sus (inbred).</title>
        <authorList>
            <person name="Mitreva M."/>
        </authorList>
    </citation>
    <scope>NUCLEOTIDE SEQUENCE [LARGE SCALE GENOMIC DNA]</scope>
    <source>
        <strain evidence="2 3">S</strain>
    </source>
</reference>
<organism evidence="2 3">
    <name type="scientific">Teladorsagia circumcincta</name>
    <name type="common">Brown stomach worm</name>
    <name type="synonym">Ostertagia circumcincta</name>
    <dbReference type="NCBI Taxonomy" id="45464"/>
    <lineage>
        <taxon>Eukaryota</taxon>
        <taxon>Metazoa</taxon>
        <taxon>Ecdysozoa</taxon>
        <taxon>Nematoda</taxon>
        <taxon>Chromadorea</taxon>
        <taxon>Rhabditida</taxon>
        <taxon>Rhabditina</taxon>
        <taxon>Rhabditomorpha</taxon>
        <taxon>Strongyloidea</taxon>
        <taxon>Trichostrongylidae</taxon>
        <taxon>Teladorsagia</taxon>
    </lineage>
</organism>
<dbReference type="Pfam" id="PF07393">
    <property type="entry name" value="Sec10_HB"/>
    <property type="match status" value="1"/>
</dbReference>
<sequence>MLQRFYESKKHVKKQIHSGGGTVVEQCVAKKWSSSLRSLEQKINMGLERQLNAIIGYVRFVLTSEQKKADFRPDNQQINLQASAVRIKIVVAFVM</sequence>
<dbReference type="GO" id="GO:0000145">
    <property type="term" value="C:exocyst"/>
    <property type="evidence" value="ECO:0007669"/>
    <property type="project" value="TreeGrafter"/>
</dbReference>
<keyword evidence="3" id="KW-1185">Reference proteome</keyword>
<dbReference type="PANTHER" id="PTHR12100:SF0">
    <property type="entry name" value="EXOCYST COMPLEX COMPONENT 5"/>
    <property type="match status" value="1"/>
</dbReference>
<protein>
    <recommendedName>
        <fullName evidence="1">Exocyst complex component Sec10-like alpha-helical bundle domain-containing protein</fullName>
    </recommendedName>
</protein>
<gene>
    <name evidence="2" type="ORF">TELCIR_14713</name>
</gene>
<accession>A0A2G9U1U9</accession>
<dbReference type="OrthoDB" id="125856at2759"/>
<dbReference type="GO" id="GO:0006893">
    <property type="term" value="P:Golgi to plasma membrane transport"/>
    <property type="evidence" value="ECO:0007669"/>
    <property type="project" value="TreeGrafter"/>
</dbReference>